<name>A0A8S5SMP7_9CAUD</name>
<feature type="region of interest" description="Disordered" evidence="1">
    <location>
        <begin position="35"/>
        <end position="58"/>
    </location>
</feature>
<accession>A0A8S5SMP7</accession>
<dbReference type="EMBL" id="BK032631">
    <property type="protein sequence ID" value="DAF52281.1"/>
    <property type="molecule type" value="Genomic_DNA"/>
</dbReference>
<sequence length="189" mass="21258">MEELTLDELKNQAKELGIKYSPNIGAEALQKKIAEASAEPVQESHEEVPTVNNDIPTDDPVLQQARIRKHGREEALKLVRCRIANNDPNKRDLMGDYYTVANSVIGKVTKYVPFRGKAAESWHIPMCIYNFLKSKKYVNIGGISNDKDDLSNVDRAQELPEFNIEILPPLTQSQLDELAKEQAAGNRID</sequence>
<protein>
    <submittedName>
        <fullName evidence="2">HeH/LEM domain</fullName>
    </submittedName>
</protein>
<evidence type="ECO:0000256" key="1">
    <source>
        <dbReference type="SAM" id="MobiDB-lite"/>
    </source>
</evidence>
<evidence type="ECO:0000313" key="2">
    <source>
        <dbReference type="EMBL" id="DAF52281.1"/>
    </source>
</evidence>
<organism evidence="2">
    <name type="scientific">Podoviridae sp. ctIKM86</name>
    <dbReference type="NCBI Taxonomy" id="2827729"/>
    <lineage>
        <taxon>Viruses</taxon>
        <taxon>Duplodnaviria</taxon>
        <taxon>Heunggongvirae</taxon>
        <taxon>Uroviricota</taxon>
        <taxon>Caudoviricetes</taxon>
    </lineage>
</organism>
<reference evidence="2" key="1">
    <citation type="journal article" date="2021" name="Proc. Natl. Acad. Sci. U.S.A.">
        <title>A Catalog of Tens of Thousands of Viruses from Human Metagenomes Reveals Hidden Associations with Chronic Diseases.</title>
        <authorList>
            <person name="Tisza M.J."/>
            <person name="Buck C.B."/>
        </authorList>
    </citation>
    <scope>NUCLEOTIDE SEQUENCE</scope>
    <source>
        <strain evidence="2">CtIKM86</strain>
    </source>
</reference>
<proteinExistence type="predicted"/>